<dbReference type="EMBL" id="BPLQ01002854">
    <property type="protein sequence ID" value="GIX96049.1"/>
    <property type="molecule type" value="Genomic_DNA"/>
</dbReference>
<dbReference type="AlphaFoldDB" id="A0AAV4PHF1"/>
<reference evidence="2 3" key="1">
    <citation type="submission" date="2021-06" db="EMBL/GenBank/DDBJ databases">
        <title>Caerostris darwini draft genome.</title>
        <authorList>
            <person name="Kono N."/>
            <person name="Arakawa K."/>
        </authorList>
    </citation>
    <scope>NUCLEOTIDE SEQUENCE [LARGE SCALE GENOMIC DNA]</scope>
</reference>
<feature type="compositionally biased region" description="Polar residues" evidence="1">
    <location>
        <begin position="26"/>
        <end position="38"/>
    </location>
</feature>
<organism evidence="2 3">
    <name type="scientific">Caerostris darwini</name>
    <dbReference type="NCBI Taxonomy" id="1538125"/>
    <lineage>
        <taxon>Eukaryota</taxon>
        <taxon>Metazoa</taxon>
        <taxon>Ecdysozoa</taxon>
        <taxon>Arthropoda</taxon>
        <taxon>Chelicerata</taxon>
        <taxon>Arachnida</taxon>
        <taxon>Araneae</taxon>
        <taxon>Araneomorphae</taxon>
        <taxon>Entelegynae</taxon>
        <taxon>Araneoidea</taxon>
        <taxon>Araneidae</taxon>
        <taxon>Caerostris</taxon>
    </lineage>
</organism>
<evidence type="ECO:0000313" key="3">
    <source>
        <dbReference type="Proteomes" id="UP001054837"/>
    </source>
</evidence>
<evidence type="ECO:0000313" key="2">
    <source>
        <dbReference type="EMBL" id="GIX96049.1"/>
    </source>
</evidence>
<gene>
    <name evidence="2" type="ORF">CDAR_7061</name>
</gene>
<comment type="caution">
    <text evidence="2">The sequence shown here is derived from an EMBL/GenBank/DDBJ whole genome shotgun (WGS) entry which is preliminary data.</text>
</comment>
<dbReference type="Proteomes" id="UP001054837">
    <property type="component" value="Unassembled WGS sequence"/>
</dbReference>
<name>A0AAV4PHF1_9ARAC</name>
<proteinExistence type="predicted"/>
<sequence length="104" mass="11877">MVDPLTEYLQNTDKPSFPKSRHTQRETVGNSTDSTFHSGQRSLFTRINKAANHFITLRCIAGHESLNEPTRAARFRIYPPLLHSNCKHSARSKPEIVDNSCRQI</sequence>
<evidence type="ECO:0000256" key="1">
    <source>
        <dbReference type="SAM" id="MobiDB-lite"/>
    </source>
</evidence>
<feature type="region of interest" description="Disordered" evidence="1">
    <location>
        <begin position="1"/>
        <end position="38"/>
    </location>
</feature>
<accession>A0AAV4PHF1</accession>
<keyword evidence="3" id="KW-1185">Reference proteome</keyword>
<protein>
    <submittedName>
        <fullName evidence="2">Uncharacterized protein</fullName>
    </submittedName>
</protein>